<gene>
    <name evidence="3" type="primary">pgl</name>
    <name evidence="3" type="ORF">VTH8203_02338</name>
</gene>
<dbReference type="OrthoDB" id="9790815at2"/>
<evidence type="ECO:0000256" key="2">
    <source>
        <dbReference type="ARBA" id="ARBA00022526"/>
    </source>
</evidence>
<organism evidence="3 4">
    <name type="scientific">Vibrio thalassae</name>
    <dbReference type="NCBI Taxonomy" id="1243014"/>
    <lineage>
        <taxon>Bacteria</taxon>
        <taxon>Pseudomonadati</taxon>
        <taxon>Pseudomonadota</taxon>
        <taxon>Gammaproteobacteria</taxon>
        <taxon>Vibrionales</taxon>
        <taxon>Vibrionaceae</taxon>
        <taxon>Vibrio</taxon>
    </lineage>
</organism>
<dbReference type="PANTHER" id="PTHR30344">
    <property type="entry name" value="6-PHOSPHOGLUCONOLACTONASE-RELATED"/>
    <property type="match status" value="1"/>
</dbReference>
<dbReference type="InterPro" id="IPR050282">
    <property type="entry name" value="Cycloisomerase_2"/>
</dbReference>
<dbReference type="EC" id="3.1.1.31" evidence="3"/>
<dbReference type="Proteomes" id="UP000219336">
    <property type="component" value="Unassembled WGS sequence"/>
</dbReference>
<dbReference type="InterPro" id="IPR019405">
    <property type="entry name" value="Lactonase_7-beta_prop"/>
</dbReference>
<keyword evidence="2" id="KW-0313">Glucose metabolism</keyword>
<accession>A0A240EKD6</accession>
<dbReference type="Pfam" id="PF10282">
    <property type="entry name" value="Lactonase"/>
    <property type="match status" value="1"/>
</dbReference>
<dbReference type="RefSeq" id="WP_096993848.1">
    <property type="nucleotide sequence ID" value="NZ_JBHSII010000001.1"/>
</dbReference>
<protein>
    <submittedName>
        <fullName evidence="3">6-phosphogluconolactonase</fullName>
        <ecNumber evidence="3">3.1.1.31</ecNumber>
    </submittedName>
</protein>
<keyword evidence="2" id="KW-0119">Carbohydrate metabolism</keyword>
<keyword evidence="4" id="KW-1185">Reference proteome</keyword>
<keyword evidence="3" id="KW-0378">Hydrolase</keyword>
<evidence type="ECO:0000313" key="4">
    <source>
        <dbReference type="Proteomes" id="UP000219336"/>
    </source>
</evidence>
<comment type="similarity">
    <text evidence="1">Belongs to the cycloisomerase 2 family.</text>
</comment>
<dbReference type="GO" id="GO:0006006">
    <property type="term" value="P:glucose metabolic process"/>
    <property type="evidence" value="ECO:0007669"/>
    <property type="project" value="UniProtKB-KW"/>
</dbReference>
<dbReference type="EMBL" id="OANU01000031">
    <property type="protein sequence ID" value="SNX48703.1"/>
    <property type="molecule type" value="Genomic_DNA"/>
</dbReference>
<dbReference type="PANTHER" id="PTHR30344:SF1">
    <property type="entry name" value="6-PHOSPHOGLUCONOLACTONASE"/>
    <property type="match status" value="1"/>
</dbReference>
<proteinExistence type="inferred from homology"/>
<reference evidence="4" key="1">
    <citation type="submission" date="2016-06" db="EMBL/GenBank/DDBJ databases">
        <authorList>
            <person name="Rodrigo-Torres L."/>
            <person name="Arahal R.D."/>
            <person name="Lucena T."/>
        </authorList>
    </citation>
    <scope>NUCLEOTIDE SEQUENCE [LARGE SCALE GENOMIC DNA]</scope>
    <source>
        <strain evidence="4">CECT8203</strain>
    </source>
</reference>
<sequence length="340" mass="37152">MTFQDYSVAIGQYSKGDILGFRTARFSTSQNLTISSSITNTFNPSYLLCTAQGHYLVSECSQQEGAALIFVPTNSEDHQVKLLDGDYPCHLAISPNRELLGVAHYGTGNFELFALKAHGIIGERIALLSNQGSSVHPARQQAPHGHQLQFIPNSQQFVTVDLGIDTLSFYEYHESNAVLSQCLVMPLGSGPRHVAFSQDGKFGYVLCELDESLHVIKRNVQGSWQLIYSTSAFPEHINHEAAAAVKLSPNNRFVYLTSRGESIVSWFELSDPAAPAYQGFVSSGGEFPRDLCFSPDGKYLMTANQHSDNLALFTVDEATGAPTLESVSDSITAPVCLVIY</sequence>
<dbReference type="InterPro" id="IPR011048">
    <property type="entry name" value="Haem_d1_sf"/>
</dbReference>
<evidence type="ECO:0000256" key="1">
    <source>
        <dbReference type="ARBA" id="ARBA00005564"/>
    </source>
</evidence>
<dbReference type="Gene3D" id="2.130.10.10">
    <property type="entry name" value="YVTN repeat-like/Quinoprotein amine dehydrogenase"/>
    <property type="match status" value="1"/>
</dbReference>
<dbReference type="InterPro" id="IPR015943">
    <property type="entry name" value="WD40/YVTN_repeat-like_dom_sf"/>
</dbReference>
<dbReference type="AlphaFoldDB" id="A0A240EKD6"/>
<dbReference type="GO" id="GO:0017057">
    <property type="term" value="F:6-phosphogluconolactonase activity"/>
    <property type="evidence" value="ECO:0007669"/>
    <property type="project" value="UniProtKB-EC"/>
</dbReference>
<dbReference type="SUPFAM" id="SSF51004">
    <property type="entry name" value="C-terminal (heme d1) domain of cytochrome cd1-nitrite reductase"/>
    <property type="match status" value="1"/>
</dbReference>
<evidence type="ECO:0000313" key="3">
    <source>
        <dbReference type="EMBL" id="SNX48703.1"/>
    </source>
</evidence>
<name>A0A240EKD6_9VIBR</name>